<evidence type="ECO:0000256" key="1">
    <source>
        <dbReference type="ARBA" id="ARBA00004196"/>
    </source>
</evidence>
<dbReference type="Pfam" id="PF25954">
    <property type="entry name" value="Beta-barrel_RND_2"/>
    <property type="match status" value="1"/>
</dbReference>
<comment type="subcellular location">
    <subcellularLocation>
        <location evidence="1">Cell envelope</location>
    </subcellularLocation>
</comment>
<accession>A0A1L3GT48</accession>
<dbReference type="Gene3D" id="2.40.50.100">
    <property type="match status" value="2"/>
</dbReference>
<keyword evidence="3 4" id="KW-0175">Coiled coil</keyword>
<organism evidence="8 9">
    <name type="scientific">Syntrophotalea acetylenivorans</name>
    <dbReference type="NCBI Taxonomy" id="1842532"/>
    <lineage>
        <taxon>Bacteria</taxon>
        <taxon>Pseudomonadati</taxon>
        <taxon>Thermodesulfobacteriota</taxon>
        <taxon>Desulfuromonadia</taxon>
        <taxon>Desulfuromonadales</taxon>
        <taxon>Syntrophotaleaceae</taxon>
        <taxon>Syntrophotalea</taxon>
    </lineage>
</organism>
<evidence type="ECO:0000259" key="7">
    <source>
        <dbReference type="Pfam" id="PF25954"/>
    </source>
</evidence>
<dbReference type="GO" id="GO:0022857">
    <property type="term" value="F:transmembrane transporter activity"/>
    <property type="evidence" value="ECO:0007669"/>
    <property type="project" value="InterPro"/>
</dbReference>
<dbReference type="KEGG" id="pef:A7E78_10775"/>
<evidence type="ECO:0000256" key="2">
    <source>
        <dbReference type="ARBA" id="ARBA00009477"/>
    </source>
</evidence>
<dbReference type="Gene3D" id="2.40.30.170">
    <property type="match status" value="1"/>
</dbReference>
<dbReference type="NCBIfam" id="TIGR01730">
    <property type="entry name" value="RND_mfp"/>
    <property type="match status" value="1"/>
</dbReference>
<dbReference type="Gene3D" id="2.40.420.20">
    <property type="match status" value="1"/>
</dbReference>
<evidence type="ECO:0000256" key="4">
    <source>
        <dbReference type="SAM" id="Coils"/>
    </source>
</evidence>
<dbReference type="Pfam" id="PF25917">
    <property type="entry name" value="BSH_RND"/>
    <property type="match status" value="1"/>
</dbReference>
<dbReference type="PANTHER" id="PTHR32347">
    <property type="entry name" value="EFFLUX SYSTEM COMPONENT YKNX-RELATED"/>
    <property type="match status" value="1"/>
</dbReference>
<protein>
    <submittedName>
        <fullName evidence="8">Efflux transporter periplasmic adaptor subunit</fullName>
    </submittedName>
</protein>
<evidence type="ECO:0000259" key="6">
    <source>
        <dbReference type="Pfam" id="PF25917"/>
    </source>
</evidence>
<dbReference type="EMBL" id="CP015519">
    <property type="protein sequence ID" value="APG29102.1"/>
    <property type="molecule type" value="Genomic_DNA"/>
</dbReference>
<evidence type="ECO:0000256" key="5">
    <source>
        <dbReference type="SAM" id="MobiDB-lite"/>
    </source>
</evidence>
<comment type="similarity">
    <text evidence="2">Belongs to the membrane fusion protein (MFP) (TC 8.A.1) family.</text>
</comment>
<dbReference type="InterPro" id="IPR006143">
    <property type="entry name" value="RND_pump_MFP"/>
</dbReference>
<feature type="coiled-coil region" evidence="4">
    <location>
        <begin position="100"/>
        <end position="145"/>
    </location>
</feature>
<dbReference type="STRING" id="1842532.A7E78_10775"/>
<dbReference type="PANTHER" id="PTHR32347:SF23">
    <property type="entry name" value="BLL5650 PROTEIN"/>
    <property type="match status" value="1"/>
</dbReference>
<sequence length="426" mass="46828">MKKLLVLGVVLLLLGGSYGIWRSRHNEQAVRILETAEVKRGAVRQVLEQTGIIKPQVGAIVKIGTRATGVIERMLVKVGDRVSAGQLVAQIDSREIRSQLAEAKARYQARRAELARVEQVYPLRIREAEAQLALAETAAEYLASNYRRLAQLAEEGIISQDELDNVRQKSEVEQRLVAARRAVFERESREFIEERRKADLAMKQAKAQLNAVNIRLSYTQIVSPLDGTVSQVTAQEGETIVSGLQVANLITVLDTRRLEMWIYVDETDVGQVKIGQKLEFRVDAWPDRIFKGTVATVYPEPEVRENIVYYRALVAVSAEQAELLRPEMTTQVKIVVAEKADALRLPNAALKWVDGRQLVFVQRADGSVRQVVPELGLIGVTHSEVTGGLQAGEKVATQLILGQASAAAGSGSGAGGNNARGRKAGR</sequence>
<feature type="region of interest" description="Disordered" evidence="5">
    <location>
        <begin position="407"/>
        <end position="426"/>
    </location>
</feature>
<dbReference type="GO" id="GO:0030313">
    <property type="term" value="C:cell envelope"/>
    <property type="evidence" value="ECO:0007669"/>
    <property type="project" value="UniProtKB-SubCell"/>
</dbReference>
<dbReference type="SUPFAM" id="SSF111369">
    <property type="entry name" value="HlyD-like secretion proteins"/>
    <property type="match status" value="2"/>
</dbReference>
<dbReference type="InterPro" id="IPR058625">
    <property type="entry name" value="MdtA-like_BSH"/>
</dbReference>
<dbReference type="InterPro" id="IPR058792">
    <property type="entry name" value="Beta-barrel_RND_2"/>
</dbReference>
<proteinExistence type="inferred from homology"/>
<feature type="domain" description="Multidrug resistance protein MdtA-like barrel-sandwich hybrid" evidence="6">
    <location>
        <begin position="60"/>
        <end position="250"/>
    </location>
</feature>
<name>A0A1L3GT48_9BACT</name>
<evidence type="ECO:0000313" key="9">
    <source>
        <dbReference type="Proteomes" id="UP000182517"/>
    </source>
</evidence>
<reference evidence="8 9" key="1">
    <citation type="journal article" date="2017" name="Genome Announc.">
        <title>Complete Genome Sequences of Two Acetylene-Fermenting Pelobacter acetylenicus Strains.</title>
        <authorList>
            <person name="Sutton J.M."/>
            <person name="Baesman S.M."/>
            <person name="Fierst J.L."/>
            <person name="Poret-Peterson A.T."/>
            <person name="Oremland R.S."/>
            <person name="Dunlap D.S."/>
            <person name="Akob D.M."/>
        </authorList>
    </citation>
    <scope>NUCLEOTIDE SEQUENCE [LARGE SCALE GENOMIC DNA]</scope>
    <source>
        <strain evidence="8 9">SFB93</strain>
    </source>
</reference>
<dbReference type="Proteomes" id="UP000182517">
    <property type="component" value="Chromosome"/>
</dbReference>
<dbReference type="AlphaFoldDB" id="A0A1L3GT48"/>
<dbReference type="InterPro" id="IPR050465">
    <property type="entry name" value="UPF0194_transport"/>
</dbReference>
<dbReference type="GO" id="GO:0016020">
    <property type="term" value="C:membrane"/>
    <property type="evidence" value="ECO:0007669"/>
    <property type="project" value="InterPro"/>
</dbReference>
<feature type="domain" description="CusB-like beta-barrel" evidence="7">
    <location>
        <begin position="263"/>
        <end position="334"/>
    </location>
</feature>
<evidence type="ECO:0000256" key="3">
    <source>
        <dbReference type="ARBA" id="ARBA00023054"/>
    </source>
</evidence>
<gene>
    <name evidence="8" type="ORF">A7E78_10775</name>
</gene>
<keyword evidence="9" id="KW-1185">Reference proteome</keyword>
<evidence type="ECO:0000313" key="8">
    <source>
        <dbReference type="EMBL" id="APG29102.1"/>
    </source>
</evidence>